<protein>
    <submittedName>
        <fullName evidence="3">Uncharacterized protein</fullName>
    </submittedName>
</protein>
<feature type="compositionally biased region" description="Polar residues" evidence="1">
    <location>
        <begin position="1"/>
        <end position="14"/>
    </location>
</feature>
<feature type="compositionally biased region" description="Low complexity" evidence="1">
    <location>
        <begin position="74"/>
        <end position="87"/>
    </location>
</feature>
<feature type="compositionally biased region" description="Low complexity" evidence="1">
    <location>
        <begin position="15"/>
        <end position="31"/>
    </location>
</feature>
<dbReference type="InterPro" id="IPR000718">
    <property type="entry name" value="Peptidase_M13"/>
</dbReference>
<name>A0A9D4PLI0_RHISA</name>
<keyword evidence="4" id="KW-1185">Reference proteome</keyword>
<keyword evidence="2" id="KW-1133">Transmembrane helix</keyword>
<evidence type="ECO:0000313" key="3">
    <source>
        <dbReference type="EMBL" id="KAH7946639.1"/>
    </source>
</evidence>
<evidence type="ECO:0000256" key="1">
    <source>
        <dbReference type="SAM" id="MobiDB-lite"/>
    </source>
</evidence>
<dbReference type="InterPro" id="IPR042089">
    <property type="entry name" value="Peptidase_M13_dom_2"/>
</dbReference>
<dbReference type="AlphaFoldDB" id="A0A9D4PLI0"/>
<dbReference type="PROSITE" id="PS51885">
    <property type="entry name" value="NEPRILYSIN"/>
    <property type="match status" value="1"/>
</dbReference>
<gene>
    <name evidence="3" type="ORF">HPB52_002221</name>
</gene>
<proteinExistence type="predicted"/>
<dbReference type="Proteomes" id="UP000821837">
    <property type="component" value="Chromosome 6"/>
</dbReference>
<keyword evidence="2" id="KW-0472">Membrane</keyword>
<dbReference type="Gene3D" id="3.40.390.10">
    <property type="entry name" value="Collagenase (Catalytic Domain)"/>
    <property type="match status" value="1"/>
</dbReference>
<dbReference type="EMBL" id="JABSTV010001252">
    <property type="protein sequence ID" value="KAH7946639.1"/>
    <property type="molecule type" value="Genomic_DNA"/>
</dbReference>
<evidence type="ECO:0000313" key="4">
    <source>
        <dbReference type="Proteomes" id="UP000821837"/>
    </source>
</evidence>
<dbReference type="GO" id="GO:0004222">
    <property type="term" value="F:metalloendopeptidase activity"/>
    <property type="evidence" value="ECO:0007669"/>
    <property type="project" value="InterPro"/>
</dbReference>
<reference evidence="3" key="2">
    <citation type="submission" date="2021-09" db="EMBL/GenBank/DDBJ databases">
        <authorList>
            <person name="Jia N."/>
            <person name="Wang J."/>
            <person name="Shi W."/>
            <person name="Du L."/>
            <person name="Sun Y."/>
            <person name="Zhan W."/>
            <person name="Jiang J."/>
            <person name="Wang Q."/>
            <person name="Zhang B."/>
            <person name="Ji P."/>
            <person name="Sakyi L.B."/>
            <person name="Cui X."/>
            <person name="Yuan T."/>
            <person name="Jiang B."/>
            <person name="Yang W."/>
            <person name="Lam T.T.-Y."/>
            <person name="Chang Q."/>
            <person name="Ding S."/>
            <person name="Wang X."/>
            <person name="Zhu J."/>
            <person name="Ruan X."/>
            <person name="Zhao L."/>
            <person name="Wei J."/>
            <person name="Que T."/>
            <person name="Du C."/>
            <person name="Cheng J."/>
            <person name="Dai P."/>
            <person name="Han X."/>
            <person name="Huang E."/>
            <person name="Gao Y."/>
            <person name="Liu J."/>
            <person name="Shao H."/>
            <person name="Ye R."/>
            <person name="Li L."/>
            <person name="Wei W."/>
            <person name="Wang X."/>
            <person name="Wang C."/>
            <person name="Huo Q."/>
            <person name="Li W."/>
            <person name="Guo W."/>
            <person name="Chen H."/>
            <person name="Chen S."/>
            <person name="Zhou L."/>
            <person name="Zhou L."/>
            <person name="Ni X."/>
            <person name="Tian J."/>
            <person name="Zhou Y."/>
            <person name="Sheng Y."/>
            <person name="Liu T."/>
            <person name="Pan Y."/>
            <person name="Xia L."/>
            <person name="Li J."/>
            <person name="Zhao F."/>
            <person name="Cao W."/>
        </authorList>
    </citation>
    <scope>NUCLEOTIDE SEQUENCE</scope>
    <source>
        <strain evidence="3">Rsan-2018</strain>
        <tissue evidence="3">Larvae</tissue>
    </source>
</reference>
<reference evidence="3" key="1">
    <citation type="journal article" date="2020" name="Cell">
        <title>Large-Scale Comparative Analyses of Tick Genomes Elucidate Their Genetic Diversity and Vector Capacities.</title>
        <authorList>
            <consortium name="Tick Genome and Microbiome Consortium (TIGMIC)"/>
            <person name="Jia N."/>
            <person name="Wang J."/>
            <person name="Shi W."/>
            <person name="Du L."/>
            <person name="Sun Y."/>
            <person name="Zhan W."/>
            <person name="Jiang J.F."/>
            <person name="Wang Q."/>
            <person name="Zhang B."/>
            <person name="Ji P."/>
            <person name="Bell-Sakyi L."/>
            <person name="Cui X.M."/>
            <person name="Yuan T.T."/>
            <person name="Jiang B.G."/>
            <person name="Yang W.F."/>
            <person name="Lam T.T."/>
            <person name="Chang Q.C."/>
            <person name="Ding S.J."/>
            <person name="Wang X.J."/>
            <person name="Zhu J.G."/>
            <person name="Ruan X.D."/>
            <person name="Zhao L."/>
            <person name="Wei J.T."/>
            <person name="Ye R.Z."/>
            <person name="Que T.C."/>
            <person name="Du C.H."/>
            <person name="Zhou Y.H."/>
            <person name="Cheng J.X."/>
            <person name="Dai P.F."/>
            <person name="Guo W.B."/>
            <person name="Han X.H."/>
            <person name="Huang E.J."/>
            <person name="Li L.F."/>
            <person name="Wei W."/>
            <person name="Gao Y.C."/>
            <person name="Liu J.Z."/>
            <person name="Shao H.Z."/>
            <person name="Wang X."/>
            <person name="Wang C.C."/>
            <person name="Yang T.C."/>
            <person name="Huo Q.B."/>
            <person name="Li W."/>
            <person name="Chen H.Y."/>
            <person name="Chen S.E."/>
            <person name="Zhou L.G."/>
            <person name="Ni X.B."/>
            <person name="Tian J.H."/>
            <person name="Sheng Y."/>
            <person name="Liu T."/>
            <person name="Pan Y.S."/>
            <person name="Xia L.Y."/>
            <person name="Li J."/>
            <person name="Zhao F."/>
            <person name="Cao W.C."/>
        </authorList>
    </citation>
    <scope>NUCLEOTIDE SEQUENCE</scope>
    <source>
        <strain evidence="3">Rsan-2018</strain>
    </source>
</reference>
<dbReference type="Gene3D" id="1.10.1380.10">
    <property type="entry name" value="Neutral endopeptidase , domain2"/>
    <property type="match status" value="1"/>
</dbReference>
<dbReference type="InterPro" id="IPR024079">
    <property type="entry name" value="MetalloPept_cat_dom_sf"/>
</dbReference>
<dbReference type="GO" id="GO:0006508">
    <property type="term" value="P:proteolysis"/>
    <property type="evidence" value="ECO:0007669"/>
    <property type="project" value="InterPro"/>
</dbReference>
<comment type="caution">
    <text evidence="3">The sequence shown here is derived from an EMBL/GenBank/DDBJ whole genome shotgun (WGS) entry which is preliminary data.</text>
</comment>
<dbReference type="SUPFAM" id="SSF55486">
    <property type="entry name" value="Metalloproteases ('zincins'), catalytic domain"/>
    <property type="match status" value="1"/>
</dbReference>
<keyword evidence="2" id="KW-0812">Transmembrane</keyword>
<feature type="region of interest" description="Disordered" evidence="1">
    <location>
        <begin position="1"/>
        <end position="168"/>
    </location>
</feature>
<sequence>MSLPGSQGPTTTPFVTAPSTSTPTRTPYVTAPLCSPHSDEPRTAVMTRKMRAGAAAELLHSKSHATEESKSRSRGSSTRSPRNTSSKQGSRGSEGTRGASRSPRSKHKSPEGEPTTSSARPSAVGKCPAVGAAHGSGGSKLVSSTQAGKDKGRAKSPPSSPVTASTDDSLLGYAEGQDLVALDTTPTQASLDKIMSGKSSVRTHPAAGVAAEASGASFQDRLLRGLQVGHAGSVGSAKETTTEEQHPAASKRLLPFLETSLLTLCEMGVCVLLVLMVAGFAMLWRRSSADAAALEARSTDSSSDDTARCDADECVQLNALLNASIDRGADPCRDLHQYVCGGWSQRFPGMSWRANRTFVEGGELRRSKLLYAGVAGKAALVFDSCQDVMLRADRDIKPIARVLRLAGLRWPHVSAQLDVLMAMGFMDQTLDWAVLFDFELVLRSETTCRRSEEKFFAGRGGKDYVVRVKLSRHFLPLQRLVAAMVSQGRFDAYLQLLFVTLVDEKLKPVPMAQNTKIVETEVVPQLAEAARNTTSNPLCTSTDGVVKFTPWLNSSDWHRFLVTLFHLDPLSHTYMEIACPELFKVFFGRKVRRA</sequence>
<feature type="transmembrane region" description="Helical" evidence="2">
    <location>
        <begin position="261"/>
        <end position="284"/>
    </location>
</feature>
<evidence type="ECO:0000256" key="2">
    <source>
        <dbReference type="SAM" id="Phobius"/>
    </source>
</evidence>
<accession>A0A9D4PLI0</accession>
<organism evidence="3 4">
    <name type="scientific">Rhipicephalus sanguineus</name>
    <name type="common">Brown dog tick</name>
    <name type="synonym">Ixodes sanguineus</name>
    <dbReference type="NCBI Taxonomy" id="34632"/>
    <lineage>
        <taxon>Eukaryota</taxon>
        <taxon>Metazoa</taxon>
        <taxon>Ecdysozoa</taxon>
        <taxon>Arthropoda</taxon>
        <taxon>Chelicerata</taxon>
        <taxon>Arachnida</taxon>
        <taxon>Acari</taxon>
        <taxon>Parasitiformes</taxon>
        <taxon>Ixodida</taxon>
        <taxon>Ixodoidea</taxon>
        <taxon>Ixodidae</taxon>
        <taxon>Rhipicephalinae</taxon>
        <taxon>Rhipicephalus</taxon>
        <taxon>Rhipicephalus</taxon>
    </lineage>
</organism>